<dbReference type="PANTHER" id="PTHR31459:SF2">
    <property type="entry name" value="OS03G0843300 PROTEIN"/>
    <property type="match status" value="1"/>
</dbReference>
<feature type="chain" id="PRO_5037967346" evidence="2">
    <location>
        <begin position="18"/>
        <end position="288"/>
    </location>
</feature>
<dbReference type="SUPFAM" id="SSF117070">
    <property type="entry name" value="LEA14-like"/>
    <property type="match status" value="2"/>
</dbReference>
<keyword evidence="2" id="KW-0732">Signal</keyword>
<evidence type="ECO:0000256" key="2">
    <source>
        <dbReference type="SAM" id="SignalP"/>
    </source>
</evidence>
<dbReference type="PANTHER" id="PTHR31459">
    <property type="match status" value="1"/>
</dbReference>
<dbReference type="InterPro" id="IPR045043">
    <property type="entry name" value="Lea14-like"/>
</dbReference>
<organism evidence="4 5">
    <name type="scientific">Candidatus Thiodiazotropha taylori</name>
    <dbReference type="NCBI Taxonomy" id="2792791"/>
    <lineage>
        <taxon>Bacteria</taxon>
        <taxon>Pseudomonadati</taxon>
        <taxon>Pseudomonadota</taxon>
        <taxon>Gammaproteobacteria</taxon>
        <taxon>Chromatiales</taxon>
        <taxon>Sedimenticolaceae</taxon>
        <taxon>Candidatus Thiodiazotropha</taxon>
    </lineage>
</organism>
<dbReference type="SMART" id="SM00769">
    <property type="entry name" value="WHy"/>
    <property type="match status" value="2"/>
</dbReference>
<evidence type="ECO:0000256" key="1">
    <source>
        <dbReference type="ARBA" id="ARBA00005960"/>
    </source>
</evidence>
<name>A0A944M9V9_9GAMM</name>
<protein>
    <submittedName>
        <fullName evidence="4">LEA type 2 family protein</fullName>
    </submittedName>
</protein>
<sequence length="288" mass="31942">MTLKQALLLMVSLPLWLLQGCSSLDQVNRVMEGRKPTAQVAGVRFDGLDFKGVDLVFDLKIDNPNPFSIDLTGFDYDLQLFGQSFIKGRQTKGLSLGAKSDSRVALPLRLDFKQLLHSYRQLHLAEEASYRLDLGLGFKMPVIGTLRLPVDIEGSFPVPRLPAFSVRSLGVKRLSLEEAELELQLEIDNPNRFSLLLQQLDYHFKLNGIAIANGLIEQPLTIEQDGVGMVAIPLSVNLRRAGMGLYSALLNRSGLNYELNGSLDATTSNALLKRLQIPLDKQGSIKLR</sequence>
<comment type="caution">
    <text evidence="4">The sequence shown here is derived from an EMBL/GenBank/DDBJ whole genome shotgun (WGS) entry which is preliminary data.</text>
</comment>
<reference evidence="4 5" key="1">
    <citation type="submission" date="2021-05" db="EMBL/GenBank/DDBJ databases">
        <title>Genetic and Functional Diversity in Clade A Lucinid endosymbionts from the Bahamas.</title>
        <authorList>
            <person name="Giani N.M."/>
            <person name="Engel A.S."/>
            <person name="Campbell B.J."/>
        </authorList>
    </citation>
    <scope>NUCLEOTIDE SEQUENCE [LARGE SCALE GENOMIC DNA]</scope>
    <source>
        <strain evidence="4">LUC16012Gg_MoonRockCtena</strain>
    </source>
</reference>
<feature type="domain" description="Water stress and hypersensitive response" evidence="3">
    <location>
        <begin position="164"/>
        <end position="284"/>
    </location>
</feature>
<dbReference type="EMBL" id="JAHHGM010000009">
    <property type="protein sequence ID" value="MBT2989482.1"/>
    <property type="molecule type" value="Genomic_DNA"/>
</dbReference>
<dbReference type="Gene3D" id="2.60.40.1820">
    <property type="match status" value="2"/>
</dbReference>
<gene>
    <name evidence="4" type="ORF">KME65_11015</name>
</gene>
<dbReference type="InterPro" id="IPR004864">
    <property type="entry name" value="LEA_2"/>
</dbReference>
<feature type="domain" description="Water stress and hypersensitive response" evidence="3">
    <location>
        <begin position="38"/>
        <end position="155"/>
    </location>
</feature>
<dbReference type="Proteomes" id="UP000770889">
    <property type="component" value="Unassembled WGS sequence"/>
</dbReference>
<proteinExistence type="inferred from homology"/>
<feature type="signal peptide" evidence="2">
    <location>
        <begin position="1"/>
        <end position="17"/>
    </location>
</feature>
<dbReference type="InterPro" id="IPR013990">
    <property type="entry name" value="WHy-dom"/>
</dbReference>
<evidence type="ECO:0000313" key="5">
    <source>
        <dbReference type="Proteomes" id="UP000770889"/>
    </source>
</evidence>
<evidence type="ECO:0000313" key="4">
    <source>
        <dbReference type="EMBL" id="MBT2989482.1"/>
    </source>
</evidence>
<dbReference type="GO" id="GO:0009269">
    <property type="term" value="P:response to desiccation"/>
    <property type="evidence" value="ECO:0007669"/>
    <property type="project" value="InterPro"/>
</dbReference>
<dbReference type="Pfam" id="PF03168">
    <property type="entry name" value="LEA_2"/>
    <property type="match status" value="2"/>
</dbReference>
<dbReference type="PROSITE" id="PS51257">
    <property type="entry name" value="PROKAR_LIPOPROTEIN"/>
    <property type="match status" value="1"/>
</dbReference>
<accession>A0A944M9V9</accession>
<evidence type="ECO:0000259" key="3">
    <source>
        <dbReference type="SMART" id="SM00769"/>
    </source>
</evidence>
<dbReference type="AlphaFoldDB" id="A0A944M9V9"/>
<comment type="similarity">
    <text evidence="1">Belongs to the LEA type 2 family.</text>
</comment>